<accession>A0A3P4B4S2</accession>
<dbReference type="EMBL" id="UWPJ01000026">
    <property type="protein sequence ID" value="VCU71299.1"/>
    <property type="molecule type" value="Genomic_DNA"/>
</dbReference>
<proteinExistence type="inferred from homology"/>
<dbReference type="InterPro" id="IPR042100">
    <property type="entry name" value="Bug_dom1"/>
</dbReference>
<keyword evidence="3" id="KW-1185">Reference proteome</keyword>
<evidence type="ECO:0000313" key="2">
    <source>
        <dbReference type="EMBL" id="VCU71299.1"/>
    </source>
</evidence>
<dbReference type="Gene3D" id="3.40.190.150">
    <property type="entry name" value="Bordetella uptake gene, domain 1"/>
    <property type="match status" value="1"/>
</dbReference>
<dbReference type="PANTHER" id="PTHR42928">
    <property type="entry name" value="TRICARBOXYLATE-BINDING PROTEIN"/>
    <property type="match status" value="1"/>
</dbReference>
<keyword evidence="2" id="KW-0675">Receptor</keyword>
<reference evidence="2 3" key="1">
    <citation type="submission" date="2018-10" db="EMBL/GenBank/DDBJ databases">
        <authorList>
            <person name="Criscuolo A."/>
        </authorList>
    </citation>
    <scope>NUCLEOTIDE SEQUENCE [LARGE SCALE GENOMIC DNA]</scope>
    <source>
        <strain evidence="2">DnA1</strain>
    </source>
</reference>
<gene>
    <name evidence="2" type="ORF">PIGHUM_03380</name>
</gene>
<dbReference type="Gene3D" id="3.40.190.10">
    <property type="entry name" value="Periplasmic binding protein-like II"/>
    <property type="match status" value="1"/>
</dbReference>
<protein>
    <submittedName>
        <fullName evidence="2">Tripartite tricarboxylate transporter family receptor</fullName>
    </submittedName>
</protein>
<dbReference type="Pfam" id="PF03401">
    <property type="entry name" value="TctC"/>
    <property type="match status" value="1"/>
</dbReference>
<comment type="similarity">
    <text evidence="1">Belongs to the UPF0065 (bug) family.</text>
</comment>
<dbReference type="AlphaFoldDB" id="A0A3P4B4S2"/>
<dbReference type="PIRSF" id="PIRSF017082">
    <property type="entry name" value="YflP"/>
    <property type="match status" value="1"/>
</dbReference>
<evidence type="ECO:0000256" key="1">
    <source>
        <dbReference type="ARBA" id="ARBA00006987"/>
    </source>
</evidence>
<dbReference type="InterPro" id="IPR005064">
    <property type="entry name" value="BUG"/>
</dbReference>
<dbReference type="SUPFAM" id="SSF53850">
    <property type="entry name" value="Periplasmic binding protein-like II"/>
    <property type="match status" value="1"/>
</dbReference>
<sequence>MPPLLPLRGGAAPRGGAFALGAARRQKTMHTDPKRPAALLCALALSAAFPAAAQEWPSRPIRMMVGFGPGGGTDIIARMVAQPLAEILGQPIVVENKPGAGGTLAANTVARAAPDGHTIFVMNNGHAVSAAVYQKLPFDSVKDFAPVSTLCAQPLVVVAGKNFPAQDLGGLVARAKAQPGKLNYASVGIGSTQHFAAELLRQLTDIDIVHVPYKGTPNAVAAVMSGEVELLVEVASPLLGQIRAGELKPLAVTSPKRYDGLPDVPTAVESGVAGYDVTTWYGLAFPAGTPAPIVEKMNQAVRKALAQDAVRKQAMAAACLPEASSPDALGRHVSAEIERWKGVMQKAGIAQQ</sequence>
<name>A0A3P4B4S2_9BURK</name>
<evidence type="ECO:0000313" key="3">
    <source>
        <dbReference type="Proteomes" id="UP000277294"/>
    </source>
</evidence>
<dbReference type="Proteomes" id="UP000277294">
    <property type="component" value="Unassembled WGS sequence"/>
</dbReference>
<dbReference type="PANTHER" id="PTHR42928:SF5">
    <property type="entry name" value="BLR1237 PROTEIN"/>
    <property type="match status" value="1"/>
</dbReference>
<organism evidence="2 3">
    <name type="scientific">Pigmentiphaga humi</name>
    <dbReference type="NCBI Taxonomy" id="2478468"/>
    <lineage>
        <taxon>Bacteria</taxon>
        <taxon>Pseudomonadati</taxon>
        <taxon>Pseudomonadota</taxon>
        <taxon>Betaproteobacteria</taxon>
        <taxon>Burkholderiales</taxon>
        <taxon>Alcaligenaceae</taxon>
        <taxon>Pigmentiphaga</taxon>
    </lineage>
</organism>
<dbReference type="CDD" id="cd13578">
    <property type="entry name" value="PBP2_Bug27"/>
    <property type="match status" value="1"/>
</dbReference>